<dbReference type="InterPro" id="IPR036514">
    <property type="entry name" value="SGNH_hydro_sf"/>
</dbReference>
<organism evidence="4 5">
    <name type="scientific">Streptomyces polychromogenes</name>
    <dbReference type="NCBI Taxonomy" id="67342"/>
    <lineage>
        <taxon>Bacteria</taxon>
        <taxon>Bacillati</taxon>
        <taxon>Actinomycetota</taxon>
        <taxon>Actinomycetes</taxon>
        <taxon>Kitasatosporales</taxon>
        <taxon>Streptomycetaceae</taxon>
        <taxon>Streptomyces</taxon>
    </lineage>
</organism>
<dbReference type="InterPro" id="IPR028994">
    <property type="entry name" value="Integrin_alpha_N"/>
</dbReference>
<evidence type="ECO:0000313" key="5">
    <source>
        <dbReference type="Proteomes" id="UP001501867"/>
    </source>
</evidence>
<evidence type="ECO:0000256" key="2">
    <source>
        <dbReference type="SAM" id="SignalP"/>
    </source>
</evidence>
<dbReference type="Pfam" id="PF13517">
    <property type="entry name" value="FG-GAP_3"/>
    <property type="match status" value="2"/>
</dbReference>
<protein>
    <recommendedName>
        <fullName evidence="3">SGNH hydrolase-type esterase domain-containing protein</fullName>
    </recommendedName>
</protein>
<evidence type="ECO:0000313" key="4">
    <source>
        <dbReference type="EMBL" id="GAA0274428.1"/>
    </source>
</evidence>
<evidence type="ECO:0000256" key="1">
    <source>
        <dbReference type="ARBA" id="ARBA00022729"/>
    </source>
</evidence>
<reference evidence="4 5" key="1">
    <citation type="journal article" date="2019" name="Int. J. Syst. Evol. Microbiol.">
        <title>The Global Catalogue of Microorganisms (GCM) 10K type strain sequencing project: providing services to taxonomists for standard genome sequencing and annotation.</title>
        <authorList>
            <consortium name="The Broad Institute Genomics Platform"/>
            <consortium name="The Broad Institute Genome Sequencing Center for Infectious Disease"/>
            <person name="Wu L."/>
            <person name="Ma J."/>
        </authorList>
    </citation>
    <scope>NUCLEOTIDE SEQUENCE [LARGE SCALE GENOMIC DNA]</scope>
    <source>
        <strain evidence="4 5">JCM 4505</strain>
    </source>
</reference>
<keyword evidence="5" id="KW-1185">Reference proteome</keyword>
<name>A0ABN0V4E7_9ACTN</name>
<feature type="chain" id="PRO_5047081838" description="SGNH hydrolase-type esterase domain-containing protein" evidence="2">
    <location>
        <begin position="22"/>
        <end position="847"/>
    </location>
</feature>
<dbReference type="EMBL" id="BAAABV010000006">
    <property type="protein sequence ID" value="GAA0274428.1"/>
    <property type="molecule type" value="Genomic_DNA"/>
</dbReference>
<dbReference type="Pfam" id="PF13472">
    <property type="entry name" value="Lipase_GDSL_2"/>
    <property type="match status" value="1"/>
</dbReference>
<sequence length="847" mass="87398">MATALVLALATTGLATTAASASESVYPSFAAAFNNVGIATQANPGAANLDGHGDSLSADALDAAGWTRGARVTVSGTTYTLPDVAPGQPDNVVAEGQRVPVSGSGNALGFLLTATGGGTVSGTGSVHYSDGTTSAYALDGVGDWADGNPLVAAVTMNRTATRAGRPVKLYAVTVPVTRGKTVTAVTLPAATADKRLHVFSTAVRSTAPAPGGASWTGSWAASTDSAQPTAMGEGAYPDWTNQTFRMVVNPHTSGSTVRLRFASTFSPEPLKLGHVTVAAQSAGGTATQTPVTVTFGGSQQVTLAAGAELVSDPVPLAVTAGKNLLVSYYLPGTVKSFAHHGYTKTTSYATAWKGGDRSADVGQSAFPFDKVTFWGVVSGVDVAASGNPGTVVALGDSQTDAAHSTLNTNRRWPDFYAAFLKQKGDVSGVLNAGISGNRLLDDLANGNGPSALSRLDRDVFAQPDVREVVLYEGVNDIIGGGATATTVTDSIRSIAAQARARGIRVTVATIPGFSGYGAGTAFRSREAVRQAVNAYIRTTDDIDDYVDFDVATKDLDDPYAIRPAVASTDKLHFNDAGTELLARTLADRAPRAQLPMGETTSADFNGDSVSDLLARHDPTGTLKVWLGRGDGTFAAAKNVTGGWQHYAQTVAADFTGDGKADIMARYEGPADENVPQNTLRLWVGRGDGTFLPPTNVTGGWNFTQTTAADFDGNGKTDLIARDTDGNLKIWAGRGDGTFNAPAHLTAGWNFTQTTAADFNGDGAADIIARDPATGTLKMWTHNAGGYFNAPVNVTGGWNFSQTTAAGDIDGDGKADILARDNATGTLRAWPGRGDATFHAAHDVTGGW</sequence>
<dbReference type="InterPro" id="IPR053140">
    <property type="entry name" value="GDSL_Rv0518-like"/>
</dbReference>
<dbReference type="PANTHER" id="PTHR43784">
    <property type="entry name" value="GDSL-LIKE LIPASE/ACYLHYDROLASE, PUTATIVE (AFU_ORTHOLOGUE AFUA_2G00820)-RELATED"/>
    <property type="match status" value="1"/>
</dbReference>
<comment type="caution">
    <text evidence="4">The sequence shown here is derived from an EMBL/GenBank/DDBJ whole genome shotgun (WGS) entry which is preliminary data.</text>
</comment>
<feature type="domain" description="SGNH hydrolase-type esterase" evidence="3">
    <location>
        <begin position="393"/>
        <end position="579"/>
    </location>
</feature>
<dbReference type="Gene3D" id="3.40.50.1110">
    <property type="entry name" value="SGNH hydrolase"/>
    <property type="match status" value="1"/>
</dbReference>
<dbReference type="InterPro" id="IPR013830">
    <property type="entry name" value="SGNH_hydro"/>
</dbReference>
<keyword evidence="1 2" id="KW-0732">Signal</keyword>
<dbReference type="Gene3D" id="2.40.128.340">
    <property type="match status" value="2"/>
</dbReference>
<dbReference type="PANTHER" id="PTHR43784:SF2">
    <property type="entry name" value="GDSL-LIKE LIPASE_ACYLHYDROLASE, PUTATIVE (AFU_ORTHOLOGUE AFUA_2G00820)-RELATED"/>
    <property type="match status" value="1"/>
</dbReference>
<dbReference type="InterPro" id="IPR013517">
    <property type="entry name" value="FG-GAP"/>
</dbReference>
<feature type="signal peptide" evidence="2">
    <location>
        <begin position="1"/>
        <end position="21"/>
    </location>
</feature>
<proteinExistence type="predicted"/>
<accession>A0ABN0V4E7</accession>
<gene>
    <name evidence="4" type="ORF">GCM10010302_10080</name>
</gene>
<dbReference type="Proteomes" id="UP001501867">
    <property type="component" value="Unassembled WGS sequence"/>
</dbReference>
<evidence type="ECO:0000259" key="3">
    <source>
        <dbReference type="Pfam" id="PF13472"/>
    </source>
</evidence>
<dbReference type="SUPFAM" id="SSF52266">
    <property type="entry name" value="SGNH hydrolase"/>
    <property type="match status" value="1"/>
</dbReference>
<dbReference type="SUPFAM" id="SSF69318">
    <property type="entry name" value="Integrin alpha N-terminal domain"/>
    <property type="match status" value="1"/>
</dbReference>